<evidence type="ECO:0000313" key="3">
    <source>
        <dbReference type="Proteomes" id="UP000472267"/>
    </source>
</evidence>
<name>A0A672JDU0_SALFA</name>
<organism evidence="2 3">
    <name type="scientific">Salarias fasciatus</name>
    <name type="common">Jewelled blenny</name>
    <name type="synonym">Blennius fasciatus</name>
    <dbReference type="NCBI Taxonomy" id="181472"/>
    <lineage>
        <taxon>Eukaryota</taxon>
        <taxon>Metazoa</taxon>
        <taxon>Chordata</taxon>
        <taxon>Craniata</taxon>
        <taxon>Vertebrata</taxon>
        <taxon>Euteleostomi</taxon>
        <taxon>Actinopterygii</taxon>
        <taxon>Neopterygii</taxon>
        <taxon>Teleostei</taxon>
        <taxon>Neoteleostei</taxon>
        <taxon>Acanthomorphata</taxon>
        <taxon>Ovalentaria</taxon>
        <taxon>Blenniimorphae</taxon>
        <taxon>Blenniiformes</taxon>
        <taxon>Blennioidei</taxon>
        <taxon>Blenniidae</taxon>
        <taxon>Salariinae</taxon>
        <taxon>Salarias</taxon>
    </lineage>
</organism>
<keyword evidence="3" id="KW-1185">Reference proteome</keyword>
<dbReference type="AlphaFoldDB" id="A0A672JDU0"/>
<reference evidence="2" key="3">
    <citation type="submission" date="2025-09" db="UniProtKB">
        <authorList>
            <consortium name="Ensembl"/>
        </authorList>
    </citation>
    <scope>IDENTIFICATION</scope>
</reference>
<dbReference type="Ensembl" id="ENSSFAT00005054016.1">
    <property type="protein sequence ID" value="ENSSFAP00005052356.1"/>
    <property type="gene ID" value="ENSSFAG00005025082.1"/>
</dbReference>
<proteinExistence type="predicted"/>
<feature type="region of interest" description="Disordered" evidence="1">
    <location>
        <begin position="1"/>
        <end position="26"/>
    </location>
</feature>
<evidence type="ECO:0000256" key="1">
    <source>
        <dbReference type="SAM" id="MobiDB-lite"/>
    </source>
</evidence>
<reference evidence="2" key="2">
    <citation type="submission" date="2025-08" db="UniProtKB">
        <authorList>
            <consortium name="Ensembl"/>
        </authorList>
    </citation>
    <scope>IDENTIFICATION</scope>
</reference>
<protein>
    <submittedName>
        <fullName evidence="2">Uncharacterized protein</fullName>
    </submittedName>
</protein>
<evidence type="ECO:0000313" key="2">
    <source>
        <dbReference type="Ensembl" id="ENSSFAP00005052356.1"/>
    </source>
</evidence>
<accession>A0A672JDU0</accession>
<sequence>MPRHPSSSDKPATTPDSPYLPLEMFDNEDYDCRTPDDWLALGRCEGSHQKPIPAKALLPKDDGITSDDPRSPSLEYCWHLVGVLDYSKEKCQYLVEKVHQNSKETDQKGNLNSICPTNPDIKHWIPRIRLYFCAEDPRIFVERIQFALRYRKNAEALCLYRLSVLCMPSCPGSPSLSTDSLQQIKRLVLSTPGLRPKIFVQSTYVGELEMETKLGYDRTMNRMTSDKYVMNNPRKFSQITLPKKESANVPQKGTVSWTLPGSLFPVIHLQYPLISF</sequence>
<dbReference type="InParanoid" id="A0A672JDU0"/>
<reference evidence="2" key="1">
    <citation type="submission" date="2019-06" db="EMBL/GenBank/DDBJ databases">
        <authorList>
            <consortium name="Wellcome Sanger Institute Data Sharing"/>
        </authorList>
    </citation>
    <scope>NUCLEOTIDE SEQUENCE [LARGE SCALE GENOMIC DNA]</scope>
</reference>
<dbReference type="Proteomes" id="UP000472267">
    <property type="component" value="Chromosome 5"/>
</dbReference>
<dbReference type="OMA" id="TYSEEFS"/>